<dbReference type="PANTHER" id="PTHR43280">
    <property type="entry name" value="ARAC-FAMILY TRANSCRIPTIONAL REGULATOR"/>
    <property type="match status" value="1"/>
</dbReference>
<dbReference type="GO" id="GO:0000160">
    <property type="term" value="P:phosphorelay signal transduction system"/>
    <property type="evidence" value="ECO:0007669"/>
    <property type="project" value="InterPro"/>
</dbReference>
<dbReference type="InterPro" id="IPR018062">
    <property type="entry name" value="HTH_AraC-typ_CS"/>
</dbReference>
<dbReference type="GO" id="GO:0043565">
    <property type="term" value="F:sequence-specific DNA binding"/>
    <property type="evidence" value="ECO:0007669"/>
    <property type="project" value="InterPro"/>
</dbReference>
<evidence type="ECO:0000256" key="3">
    <source>
        <dbReference type="ARBA" id="ARBA00023125"/>
    </source>
</evidence>
<evidence type="ECO:0000256" key="4">
    <source>
        <dbReference type="ARBA" id="ARBA00023163"/>
    </source>
</evidence>
<dbReference type="InterPro" id="IPR001789">
    <property type="entry name" value="Sig_transdc_resp-reg_receiver"/>
</dbReference>
<evidence type="ECO:0000313" key="10">
    <source>
        <dbReference type="Proteomes" id="UP000184386"/>
    </source>
</evidence>
<keyword evidence="3" id="KW-0238">DNA-binding</keyword>
<dbReference type="RefSeq" id="WP_073279374.1">
    <property type="nucleotide sequence ID" value="NZ_FRAC01000029.1"/>
</dbReference>
<dbReference type="STRING" id="1121322.SAMN02745136_04600"/>
<dbReference type="PROSITE" id="PS50110">
    <property type="entry name" value="RESPONSE_REGULATORY"/>
    <property type="match status" value="1"/>
</dbReference>
<dbReference type="EMBL" id="FRAC01000029">
    <property type="protein sequence ID" value="SHL30737.1"/>
    <property type="molecule type" value="Genomic_DNA"/>
</dbReference>
<dbReference type="InterPro" id="IPR020449">
    <property type="entry name" value="Tscrpt_reg_AraC-type_HTH"/>
</dbReference>
<protein>
    <recommendedName>
        <fullName evidence="1">Stage 0 sporulation protein A homolog</fullName>
    </recommendedName>
</protein>
<dbReference type="AlphaFoldDB" id="A0A1M6ZJU0"/>
<keyword evidence="10" id="KW-1185">Reference proteome</keyword>
<reference evidence="9 10" key="1">
    <citation type="submission" date="2016-11" db="EMBL/GenBank/DDBJ databases">
        <authorList>
            <person name="Jaros S."/>
            <person name="Januszkiewicz K."/>
            <person name="Wedrychowicz H."/>
        </authorList>
    </citation>
    <scope>NUCLEOTIDE SEQUENCE [LARGE SCALE GENOMIC DNA]</scope>
    <source>
        <strain evidence="9 10">DSM 15929</strain>
    </source>
</reference>
<feature type="modified residue" description="4-aspartylphosphate" evidence="6">
    <location>
        <position position="56"/>
    </location>
</feature>
<keyword evidence="6" id="KW-0597">Phosphoprotein</keyword>
<keyword evidence="4" id="KW-0804">Transcription</keyword>
<dbReference type="Gene3D" id="1.10.10.60">
    <property type="entry name" value="Homeodomain-like"/>
    <property type="match status" value="2"/>
</dbReference>
<dbReference type="InterPro" id="IPR018060">
    <property type="entry name" value="HTH_AraC"/>
</dbReference>
<dbReference type="Pfam" id="PF17853">
    <property type="entry name" value="GGDEF_2"/>
    <property type="match status" value="1"/>
</dbReference>
<dbReference type="PRINTS" id="PR00032">
    <property type="entry name" value="HTHARAC"/>
</dbReference>
<dbReference type="SUPFAM" id="SSF52172">
    <property type="entry name" value="CheY-like"/>
    <property type="match status" value="1"/>
</dbReference>
<dbReference type="SMART" id="SM00448">
    <property type="entry name" value="REC"/>
    <property type="match status" value="1"/>
</dbReference>
<sequence>MTYKVLVVDDEPIAVESVIYMLTKNFEEIEICGSARSGKDAIEKAYNLHPDIIIMDINMPGINGLEAMKQIRTGSPHVLFIIMSAFDYFDYAVEALNLGVVEYLLKPVKEANLSDTVLKALERIRIREANIQKNLEQQERMEMIIPVLETGFMNSLCLYTGSTMELKSYCQLFGYTEGSGYVMAMEFGQKKSHKIENKIGAGVYGEKMYGEYKKIIQSRLKAIVGPIMLNRIIVYVFEEKKTQDYEQKSHSVEEAGRILERAVRIYPDIFIGIGRYYDNIEEAKKSYQEALFALGVLTSDKEGKEAQILHVDDILERIEYTQSDYEEQLEEIYLHAAEQEENEAAAVFHEVFNRMTRDNTMTFEEIKNSMIGLVTGFSARWKNAAGNYYDVLKDIIGTVDRDGLYSIVNNFLERTVRKIQEGRKIKVNTIIEKANKYMEQNFAREISLEEVAREVNLSPYYFSRFYKEETGVNFSDRLTEIRMETAKELLKKDEYTIKDVCYMTGYTEPNYFSKIFKKVAGVTPTEYKKLFGS</sequence>
<evidence type="ECO:0000256" key="6">
    <source>
        <dbReference type="PROSITE-ProRule" id="PRU00169"/>
    </source>
</evidence>
<dbReference type="PANTHER" id="PTHR43280:SF10">
    <property type="entry name" value="REGULATORY PROTEIN POCR"/>
    <property type="match status" value="1"/>
</dbReference>
<organism evidence="9 10">
    <name type="scientific">Anaerocolumna jejuensis DSM 15929</name>
    <dbReference type="NCBI Taxonomy" id="1121322"/>
    <lineage>
        <taxon>Bacteria</taxon>
        <taxon>Bacillati</taxon>
        <taxon>Bacillota</taxon>
        <taxon>Clostridia</taxon>
        <taxon>Lachnospirales</taxon>
        <taxon>Lachnospiraceae</taxon>
        <taxon>Anaerocolumna</taxon>
    </lineage>
</organism>
<comment type="function">
    <text evidence="5">May play the central regulatory role in sporulation. It may be an element of the effector pathway responsible for the activation of sporulation genes in response to nutritional stress. Spo0A may act in concert with spo0H (a sigma factor) to control the expression of some genes that are critical to the sporulation process.</text>
</comment>
<feature type="domain" description="HTH araC/xylS-type" evidence="7">
    <location>
        <begin position="432"/>
        <end position="530"/>
    </location>
</feature>
<evidence type="ECO:0000259" key="7">
    <source>
        <dbReference type="PROSITE" id="PS01124"/>
    </source>
</evidence>
<dbReference type="InterPro" id="IPR041522">
    <property type="entry name" value="CdaR_GGDEF"/>
</dbReference>
<dbReference type="PROSITE" id="PS00041">
    <property type="entry name" value="HTH_ARAC_FAMILY_1"/>
    <property type="match status" value="1"/>
</dbReference>
<dbReference type="InterPro" id="IPR011006">
    <property type="entry name" value="CheY-like_superfamily"/>
</dbReference>
<name>A0A1M6ZJU0_9FIRM</name>
<gene>
    <name evidence="9" type="ORF">SAMN02745136_04600</name>
</gene>
<evidence type="ECO:0000256" key="2">
    <source>
        <dbReference type="ARBA" id="ARBA00023015"/>
    </source>
</evidence>
<dbReference type="SMART" id="SM00342">
    <property type="entry name" value="HTH_ARAC"/>
    <property type="match status" value="1"/>
</dbReference>
<proteinExistence type="predicted"/>
<evidence type="ECO:0000256" key="5">
    <source>
        <dbReference type="ARBA" id="ARBA00024867"/>
    </source>
</evidence>
<dbReference type="InterPro" id="IPR009057">
    <property type="entry name" value="Homeodomain-like_sf"/>
</dbReference>
<accession>A0A1M6ZJU0</accession>
<feature type="domain" description="Response regulatory" evidence="8">
    <location>
        <begin position="4"/>
        <end position="121"/>
    </location>
</feature>
<dbReference type="Gene3D" id="3.40.50.2300">
    <property type="match status" value="1"/>
</dbReference>
<dbReference type="Proteomes" id="UP000184386">
    <property type="component" value="Unassembled WGS sequence"/>
</dbReference>
<evidence type="ECO:0000259" key="8">
    <source>
        <dbReference type="PROSITE" id="PS50110"/>
    </source>
</evidence>
<dbReference type="Pfam" id="PF00072">
    <property type="entry name" value="Response_reg"/>
    <property type="match status" value="1"/>
</dbReference>
<dbReference type="Pfam" id="PF12833">
    <property type="entry name" value="HTH_18"/>
    <property type="match status" value="1"/>
</dbReference>
<evidence type="ECO:0000256" key="1">
    <source>
        <dbReference type="ARBA" id="ARBA00018672"/>
    </source>
</evidence>
<dbReference type="PROSITE" id="PS01124">
    <property type="entry name" value="HTH_ARAC_FAMILY_2"/>
    <property type="match status" value="1"/>
</dbReference>
<dbReference type="GO" id="GO:0003700">
    <property type="term" value="F:DNA-binding transcription factor activity"/>
    <property type="evidence" value="ECO:0007669"/>
    <property type="project" value="InterPro"/>
</dbReference>
<dbReference type="CDD" id="cd17536">
    <property type="entry name" value="REC_YesN-like"/>
    <property type="match status" value="1"/>
</dbReference>
<evidence type="ECO:0000313" key="9">
    <source>
        <dbReference type="EMBL" id="SHL30737.1"/>
    </source>
</evidence>
<dbReference type="SUPFAM" id="SSF46689">
    <property type="entry name" value="Homeodomain-like"/>
    <property type="match status" value="2"/>
</dbReference>
<keyword evidence="2" id="KW-0805">Transcription regulation</keyword>